<dbReference type="PANTHER" id="PTHR33744:SF1">
    <property type="entry name" value="DNA-BINDING TRANSCRIPTIONAL ACTIVATOR ADER"/>
    <property type="match status" value="1"/>
</dbReference>
<dbReference type="InterPro" id="IPR041522">
    <property type="entry name" value="CdaR_GGDEF"/>
</dbReference>
<comment type="caution">
    <text evidence="3">The sequence shown here is derived from an EMBL/GenBank/DDBJ whole genome shotgun (WGS) entry which is preliminary data.</text>
</comment>
<dbReference type="EMBL" id="VDGG01000044">
    <property type="protein sequence ID" value="TQR08572.1"/>
    <property type="molecule type" value="Genomic_DNA"/>
</dbReference>
<dbReference type="AlphaFoldDB" id="A0A544STM3"/>
<evidence type="ECO:0000313" key="3">
    <source>
        <dbReference type="EMBL" id="TQR08572.1"/>
    </source>
</evidence>
<dbReference type="InterPro" id="IPR025736">
    <property type="entry name" value="PucR_C-HTH_dom"/>
</dbReference>
<dbReference type="InterPro" id="IPR004096">
    <property type="entry name" value="V4R"/>
</dbReference>
<gene>
    <name evidence="3" type="ORF">FG383_16645</name>
</gene>
<sequence>MKKNSNKSELVINSFDISFSSQSFGVLRRALFHNIGSLKTKGFLLRLGKELGEKTATELLEHHSREYIANHAKLLHKKMGHVSDVVTIRDQEFDKDGNLIYINTTGVWFDSFEAKLHLAHHGVSEECSCYTLSGFATGYLSIAFNTPVMVRETKCKAKGDENCEFVVKLEKDWQEEYPEEILLYNEQTIYDELELTYDKLLKQKNLLDKVSLFHYQLTESVSKNQSISQVTEMSFHNIGIPITIEDRHGNMITQYGLTAAQLKEIQSVRKSNMFYVESYNQTQYFESKKYNQLKTPIYLENKLFAYCSFIYFEPIQKEPNDHTFLERISTISTLCFLNEKLQFEAHERMKISVLDDLITKQYDSIDEIQQKFKYFKQPLVGPFYVALAKVTDKSHKENTTDLYPTSLEISKQCENEDLIVIVSRYNEYCVILIGSPIKTSNLKQILKVMITKVQKLLTDYTLKIGVSDKFDNLADIDTYLLQATNSVRSPSHDDIIFHNDLGFIGSIVNTYNYEQLMELARKELKTLYTSNDDKNKELLNTLYIYLKNGGKLEKTMHDLSLSIGGIQYRIKKIEEILGKNLKDFRNSAYLLLLIESMILIEKVEIKT</sequence>
<dbReference type="Pfam" id="PF02830">
    <property type="entry name" value="V4R"/>
    <property type="match status" value="1"/>
</dbReference>
<accession>A0A544STM3</accession>
<name>A0A544STM3_9BACI</name>
<dbReference type="InterPro" id="IPR051448">
    <property type="entry name" value="CdaR-like_regulators"/>
</dbReference>
<comment type="similarity">
    <text evidence="1">Belongs to the CdaR family.</text>
</comment>
<proteinExistence type="inferred from homology"/>
<organism evidence="3 4">
    <name type="scientific">Psychrobacillus soli</name>
    <dbReference type="NCBI Taxonomy" id="1543965"/>
    <lineage>
        <taxon>Bacteria</taxon>
        <taxon>Bacillati</taxon>
        <taxon>Bacillota</taxon>
        <taxon>Bacilli</taxon>
        <taxon>Bacillales</taxon>
        <taxon>Bacillaceae</taxon>
        <taxon>Psychrobacillus</taxon>
    </lineage>
</organism>
<dbReference type="SMART" id="SM00989">
    <property type="entry name" value="V4R"/>
    <property type="match status" value="1"/>
</dbReference>
<dbReference type="Pfam" id="PF17853">
    <property type="entry name" value="GGDEF_2"/>
    <property type="match status" value="1"/>
</dbReference>
<evidence type="ECO:0000256" key="1">
    <source>
        <dbReference type="ARBA" id="ARBA00006754"/>
    </source>
</evidence>
<dbReference type="InterPro" id="IPR024096">
    <property type="entry name" value="NO_sig/Golgi_transp_ligand-bd"/>
</dbReference>
<reference evidence="3 4" key="1">
    <citation type="submission" date="2019-05" db="EMBL/GenBank/DDBJ databases">
        <title>Psychrobacillus vulpis sp. nov., a new species isolated from feces of a red fox that inhabits in The Tablas de Daimiel Natural Park, Albacete, Spain.</title>
        <authorList>
            <person name="Rodriguez M."/>
            <person name="Reina J.C."/>
            <person name="Bejar V."/>
            <person name="Llamas I."/>
        </authorList>
    </citation>
    <scope>NUCLEOTIDE SEQUENCE [LARGE SCALE GENOMIC DNA]</scope>
    <source>
        <strain evidence="3 4">NHI-2</strain>
    </source>
</reference>
<evidence type="ECO:0000313" key="4">
    <source>
        <dbReference type="Proteomes" id="UP000318937"/>
    </source>
</evidence>
<protein>
    <recommendedName>
        <fullName evidence="2">4-vinyl reductase 4VR domain-containing protein</fullName>
    </recommendedName>
</protein>
<keyword evidence="4" id="KW-1185">Reference proteome</keyword>
<dbReference type="Gene3D" id="1.10.10.2840">
    <property type="entry name" value="PucR C-terminal helix-turn-helix domain"/>
    <property type="match status" value="1"/>
</dbReference>
<feature type="domain" description="4-vinyl reductase 4VR" evidence="2">
    <location>
        <begin position="107"/>
        <end position="169"/>
    </location>
</feature>
<evidence type="ECO:0000259" key="2">
    <source>
        <dbReference type="SMART" id="SM00989"/>
    </source>
</evidence>
<dbReference type="Proteomes" id="UP000318937">
    <property type="component" value="Unassembled WGS sequence"/>
</dbReference>
<dbReference type="OrthoDB" id="154713at2"/>
<dbReference type="SUPFAM" id="SSF111126">
    <property type="entry name" value="Ligand-binding domain in the NO signalling and Golgi transport"/>
    <property type="match status" value="1"/>
</dbReference>
<dbReference type="RefSeq" id="WP_142608522.1">
    <property type="nucleotide sequence ID" value="NZ_VDGG01000044.1"/>
</dbReference>
<dbReference type="InterPro" id="IPR042070">
    <property type="entry name" value="PucR_C-HTH_sf"/>
</dbReference>
<dbReference type="PANTHER" id="PTHR33744">
    <property type="entry name" value="CARBOHYDRATE DIACID REGULATOR"/>
    <property type="match status" value="1"/>
</dbReference>
<dbReference type="Pfam" id="PF13556">
    <property type="entry name" value="HTH_30"/>
    <property type="match status" value="1"/>
</dbReference>
<dbReference type="Gene3D" id="3.30.1380.20">
    <property type="entry name" value="Trafficking protein particle complex subunit 3"/>
    <property type="match status" value="1"/>
</dbReference>